<dbReference type="Gene3D" id="3.90.180.10">
    <property type="entry name" value="Medium-chain alcohol dehydrogenases, catalytic domain"/>
    <property type="match status" value="1"/>
</dbReference>
<accession>A0A9P3G5C1</accession>
<dbReference type="OrthoDB" id="3233595at2759"/>
<keyword evidence="3" id="KW-1185">Reference proteome</keyword>
<dbReference type="PANTHER" id="PTHR45348">
    <property type="entry name" value="HYPOTHETICAL OXIDOREDUCTASE (EUROFUNG)"/>
    <property type="match status" value="1"/>
</dbReference>
<dbReference type="InterPro" id="IPR013154">
    <property type="entry name" value="ADH-like_N"/>
</dbReference>
<protein>
    <submittedName>
        <fullName evidence="2">Zinc-binding alcohol dehydrogenase family protein</fullName>
    </submittedName>
</protein>
<dbReference type="PANTHER" id="PTHR45348:SF2">
    <property type="entry name" value="ZINC-TYPE ALCOHOL DEHYDROGENASE-LIKE PROTEIN C2E1P3.01"/>
    <property type="match status" value="1"/>
</dbReference>
<dbReference type="SUPFAM" id="SSF51735">
    <property type="entry name" value="NAD(P)-binding Rossmann-fold domains"/>
    <property type="match status" value="1"/>
</dbReference>
<dbReference type="CDD" id="cd08249">
    <property type="entry name" value="enoyl_reductase_like"/>
    <property type="match status" value="1"/>
</dbReference>
<organism evidence="2 3">
    <name type="scientific">Phanerochaete sordida</name>
    <dbReference type="NCBI Taxonomy" id="48140"/>
    <lineage>
        <taxon>Eukaryota</taxon>
        <taxon>Fungi</taxon>
        <taxon>Dikarya</taxon>
        <taxon>Basidiomycota</taxon>
        <taxon>Agaricomycotina</taxon>
        <taxon>Agaricomycetes</taxon>
        <taxon>Polyporales</taxon>
        <taxon>Phanerochaetaceae</taxon>
        <taxon>Phanerochaete</taxon>
    </lineage>
</organism>
<name>A0A9P3G5C1_9APHY</name>
<dbReference type="InterPro" id="IPR036291">
    <property type="entry name" value="NAD(P)-bd_dom_sf"/>
</dbReference>
<evidence type="ECO:0000313" key="3">
    <source>
        <dbReference type="Proteomes" id="UP000703269"/>
    </source>
</evidence>
<dbReference type="InterPro" id="IPR047122">
    <property type="entry name" value="Trans-enoyl_RdTase-like"/>
</dbReference>
<sequence length="352" mass="37115">MAKQQKVLLLTGPAPDGKFVIESRDVPHPGPGYILVEVRAAALNPVDWILRDMGLWIKEWPTILGTDAAGVVVELGEGVSNVAVGDRVMYMGTMVDKLTTFQQYNAVKADFVAKIPDSMTLEQASTIPLTVATAALGLYDKRQQPDGGLGLTPPWTEGGRGKYSGQSIFIAGGATGVGQHTIELAKMSGFSHIIATASLHNEAYLKSLGATHVLDRKLAASAIADAVKAVTDTPVTVAYDAVSDPALQNAMYDLLAPGGCLLRVGPSMIDPAKLEKGDKYVAHVFADVQLPAQIEVGRSLYAKLPEMLAAGDIKPTKLEVLPDGLAGVPAGLDRLKAGVSAVKFVVRPQETP</sequence>
<dbReference type="Gene3D" id="3.40.50.720">
    <property type="entry name" value="NAD(P)-binding Rossmann-like Domain"/>
    <property type="match status" value="1"/>
</dbReference>
<gene>
    <name evidence="2" type="ORF">PsYK624_046510</name>
</gene>
<dbReference type="InterPro" id="IPR011032">
    <property type="entry name" value="GroES-like_sf"/>
</dbReference>
<feature type="domain" description="Enoyl reductase (ER)" evidence="1">
    <location>
        <begin position="17"/>
        <end position="346"/>
    </location>
</feature>
<comment type="caution">
    <text evidence="2">The sequence shown here is derived from an EMBL/GenBank/DDBJ whole genome shotgun (WGS) entry which is preliminary data.</text>
</comment>
<dbReference type="Pfam" id="PF08240">
    <property type="entry name" value="ADH_N"/>
    <property type="match status" value="1"/>
</dbReference>
<evidence type="ECO:0000313" key="2">
    <source>
        <dbReference type="EMBL" id="GJE88568.1"/>
    </source>
</evidence>
<dbReference type="EMBL" id="BPQB01000010">
    <property type="protein sequence ID" value="GJE88568.1"/>
    <property type="molecule type" value="Genomic_DNA"/>
</dbReference>
<dbReference type="SUPFAM" id="SSF50129">
    <property type="entry name" value="GroES-like"/>
    <property type="match status" value="1"/>
</dbReference>
<dbReference type="AlphaFoldDB" id="A0A9P3G5C1"/>
<dbReference type="Proteomes" id="UP000703269">
    <property type="component" value="Unassembled WGS sequence"/>
</dbReference>
<reference evidence="2 3" key="1">
    <citation type="submission" date="2021-08" db="EMBL/GenBank/DDBJ databases">
        <title>Draft Genome Sequence of Phanerochaete sordida strain YK-624.</title>
        <authorList>
            <person name="Mori T."/>
            <person name="Dohra H."/>
            <person name="Suzuki T."/>
            <person name="Kawagishi H."/>
            <person name="Hirai H."/>
        </authorList>
    </citation>
    <scope>NUCLEOTIDE SEQUENCE [LARGE SCALE GENOMIC DNA]</scope>
    <source>
        <strain evidence="2 3">YK-624</strain>
    </source>
</reference>
<dbReference type="SMART" id="SM00829">
    <property type="entry name" value="PKS_ER"/>
    <property type="match status" value="1"/>
</dbReference>
<dbReference type="Pfam" id="PF00107">
    <property type="entry name" value="ADH_zinc_N"/>
    <property type="match status" value="1"/>
</dbReference>
<evidence type="ECO:0000259" key="1">
    <source>
        <dbReference type="SMART" id="SM00829"/>
    </source>
</evidence>
<proteinExistence type="predicted"/>
<dbReference type="GO" id="GO:0016651">
    <property type="term" value="F:oxidoreductase activity, acting on NAD(P)H"/>
    <property type="evidence" value="ECO:0007669"/>
    <property type="project" value="InterPro"/>
</dbReference>
<dbReference type="InterPro" id="IPR020843">
    <property type="entry name" value="ER"/>
</dbReference>
<dbReference type="InterPro" id="IPR013149">
    <property type="entry name" value="ADH-like_C"/>
</dbReference>